<feature type="compositionally biased region" description="Polar residues" evidence="1">
    <location>
        <begin position="29"/>
        <end position="38"/>
    </location>
</feature>
<evidence type="ECO:0000313" key="3">
    <source>
        <dbReference type="Proteomes" id="UP000726737"/>
    </source>
</evidence>
<reference evidence="2" key="1">
    <citation type="journal article" date="2020" name="Fungal Divers.">
        <title>Resolving the Mortierellaceae phylogeny through synthesis of multi-gene phylogenetics and phylogenomics.</title>
        <authorList>
            <person name="Vandepol N."/>
            <person name="Liber J."/>
            <person name="Desiro A."/>
            <person name="Na H."/>
            <person name="Kennedy M."/>
            <person name="Barry K."/>
            <person name="Grigoriev I.V."/>
            <person name="Miller A.N."/>
            <person name="O'Donnell K."/>
            <person name="Stajich J.E."/>
            <person name="Bonito G."/>
        </authorList>
    </citation>
    <scope>NUCLEOTIDE SEQUENCE</scope>
    <source>
        <strain evidence="2">KOD948</strain>
    </source>
</reference>
<feature type="region of interest" description="Disordered" evidence="1">
    <location>
        <begin position="255"/>
        <end position="279"/>
    </location>
</feature>
<evidence type="ECO:0000256" key="1">
    <source>
        <dbReference type="SAM" id="MobiDB-lite"/>
    </source>
</evidence>
<feature type="region of interest" description="Disordered" evidence="1">
    <location>
        <begin position="1"/>
        <end position="38"/>
    </location>
</feature>
<dbReference type="Proteomes" id="UP000726737">
    <property type="component" value="Unassembled WGS sequence"/>
</dbReference>
<keyword evidence="3" id="KW-1185">Reference proteome</keyword>
<accession>A0A9P6U3F5</accession>
<comment type="caution">
    <text evidence="2">The sequence shown here is derived from an EMBL/GenBank/DDBJ whole genome shotgun (WGS) entry which is preliminary data.</text>
</comment>
<feature type="compositionally biased region" description="Polar residues" evidence="1">
    <location>
        <begin position="1"/>
        <end position="15"/>
    </location>
</feature>
<sequence length="323" mass="35285">MNLSARPSPKDTSSAKVGGQRSGVVEQGTGLTASPFSSSAVDLGTVKSLTRTRSKSVAQFHYHKPAVPALFQHHNLETPIRHNTSSTLGHVPESGKAPLLPERPDTARRSSVMPMQPNRRSRRSGTMSDVSYRGGSGATGLHHKPSYRHVSAGTLYKTVQEGFQSIGDLTREMIREEDEQRGIAVSNGRHQAFSNEQAGSATLKQQNAYPSASSAANKQQDKATLSMQDMNGLAFGKNTTLIRSRSKLVHGKHNTLVDNVNGGGADSEQKSPDVSPEELHFTPVVTCRYPERDWDDAEAFPIHLPMVRKKKRRSSIEHAEDED</sequence>
<proteinExistence type="predicted"/>
<dbReference type="OrthoDB" id="6019893at2759"/>
<dbReference type="AlphaFoldDB" id="A0A9P6U3F5"/>
<organism evidence="2 3">
    <name type="scientific">Mortierella polycephala</name>
    <dbReference type="NCBI Taxonomy" id="41804"/>
    <lineage>
        <taxon>Eukaryota</taxon>
        <taxon>Fungi</taxon>
        <taxon>Fungi incertae sedis</taxon>
        <taxon>Mucoromycota</taxon>
        <taxon>Mortierellomycotina</taxon>
        <taxon>Mortierellomycetes</taxon>
        <taxon>Mortierellales</taxon>
        <taxon>Mortierellaceae</taxon>
        <taxon>Mortierella</taxon>
    </lineage>
</organism>
<gene>
    <name evidence="2" type="ORF">BG011_003633</name>
</gene>
<feature type="region of interest" description="Disordered" evidence="1">
    <location>
        <begin position="88"/>
        <end position="145"/>
    </location>
</feature>
<protein>
    <submittedName>
        <fullName evidence="2">Uncharacterized protein</fullName>
    </submittedName>
</protein>
<name>A0A9P6U3F5_9FUNG</name>
<feature type="region of interest" description="Disordered" evidence="1">
    <location>
        <begin position="198"/>
        <end position="223"/>
    </location>
</feature>
<evidence type="ECO:0000313" key="2">
    <source>
        <dbReference type="EMBL" id="KAG0257966.1"/>
    </source>
</evidence>
<dbReference type="EMBL" id="JAAAJA010000239">
    <property type="protein sequence ID" value="KAG0257966.1"/>
    <property type="molecule type" value="Genomic_DNA"/>
</dbReference>